<comment type="cofactor">
    <cofactor evidence="1">
        <name>Mn(2+)</name>
        <dbReference type="ChEBI" id="CHEBI:29035"/>
    </cofactor>
</comment>
<dbReference type="Gene3D" id="2.10.220.10">
    <property type="entry name" value="Hormone Receptor, Insulin-like Growth Factor Receptor 1, Chain A, domain 2"/>
    <property type="match status" value="1"/>
</dbReference>
<gene>
    <name evidence="26" type="ORF">PHAECO_LOCUS7728</name>
</gene>
<dbReference type="InterPro" id="IPR001245">
    <property type="entry name" value="Ser-Thr/Tyr_kinase_cat_dom"/>
</dbReference>
<dbReference type="GO" id="GO:0005009">
    <property type="term" value="F:insulin receptor activity"/>
    <property type="evidence" value="ECO:0007669"/>
    <property type="project" value="TreeGrafter"/>
</dbReference>
<dbReference type="GO" id="GO:0043560">
    <property type="term" value="F:insulin receptor substrate binding"/>
    <property type="evidence" value="ECO:0007669"/>
    <property type="project" value="TreeGrafter"/>
</dbReference>
<dbReference type="FunFam" id="1.10.510.10:FF:001227">
    <property type="entry name" value="Tyrosine-protein kinase receptor"/>
    <property type="match status" value="1"/>
</dbReference>
<dbReference type="InterPro" id="IPR017441">
    <property type="entry name" value="Protein_kinase_ATP_BS"/>
</dbReference>
<dbReference type="InterPro" id="IPR020635">
    <property type="entry name" value="Tyr_kinase_cat_dom"/>
</dbReference>
<dbReference type="Gene3D" id="3.80.20.20">
    <property type="entry name" value="Receptor L-domain"/>
    <property type="match status" value="2"/>
</dbReference>
<evidence type="ECO:0000256" key="9">
    <source>
        <dbReference type="ARBA" id="ARBA00022737"/>
    </source>
</evidence>
<evidence type="ECO:0000256" key="8">
    <source>
        <dbReference type="ARBA" id="ARBA00022729"/>
    </source>
</evidence>
<feature type="signal peptide" evidence="23">
    <location>
        <begin position="1"/>
        <end position="19"/>
    </location>
</feature>
<keyword evidence="4" id="KW-0808">Transferase</keyword>
<dbReference type="SMART" id="SM00060">
    <property type="entry name" value="FN3"/>
    <property type="match status" value="3"/>
</dbReference>
<evidence type="ECO:0000256" key="21">
    <source>
        <dbReference type="RuleBase" id="RU000312"/>
    </source>
</evidence>
<keyword evidence="8 23" id="KW-0732">Signal</keyword>
<evidence type="ECO:0000256" key="7">
    <source>
        <dbReference type="ARBA" id="ARBA00022723"/>
    </source>
</evidence>
<evidence type="ECO:0000313" key="27">
    <source>
        <dbReference type="Proteomes" id="UP001153737"/>
    </source>
</evidence>
<keyword evidence="15" id="KW-0829">Tyrosine-protein kinase</keyword>
<organism evidence="26 27">
    <name type="scientific">Phaedon cochleariae</name>
    <name type="common">Mustard beetle</name>
    <dbReference type="NCBI Taxonomy" id="80249"/>
    <lineage>
        <taxon>Eukaryota</taxon>
        <taxon>Metazoa</taxon>
        <taxon>Ecdysozoa</taxon>
        <taxon>Arthropoda</taxon>
        <taxon>Hexapoda</taxon>
        <taxon>Insecta</taxon>
        <taxon>Pterygota</taxon>
        <taxon>Neoptera</taxon>
        <taxon>Endopterygota</taxon>
        <taxon>Coleoptera</taxon>
        <taxon>Polyphaga</taxon>
        <taxon>Cucujiformia</taxon>
        <taxon>Chrysomeloidea</taxon>
        <taxon>Chrysomelidae</taxon>
        <taxon>Chrysomelinae</taxon>
        <taxon>Chrysomelini</taxon>
        <taxon>Phaedon</taxon>
    </lineage>
</organism>
<keyword evidence="14 22" id="KW-0472">Membrane</keyword>
<dbReference type="InterPro" id="IPR036941">
    <property type="entry name" value="Rcpt_L-dom_sf"/>
</dbReference>
<evidence type="ECO:0000256" key="13">
    <source>
        <dbReference type="ARBA" id="ARBA00022989"/>
    </source>
</evidence>
<dbReference type="InterPro" id="IPR000719">
    <property type="entry name" value="Prot_kinase_dom"/>
</dbReference>
<dbReference type="PROSITE" id="PS50011">
    <property type="entry name" value="PROTEIN_KINASE_DOM"/>
    <property type="match status" value="1"/>
</dbReference>
<feature type="domain" description="Protein kinase" evidence="24">
    <location>
        <begin position="948"/>
        <end position="1214"/>
    </location>
</feature>
<dbReference type="InterPro" id="IPR008266">
    <property type="entry name" value="Tyr_kinase_AS"/>
</dbReference>
<dbReference type="InterPro" id="IPR002011">
    <property type="entry name" value="Tyr_kinase_rcpt_2_CS"/>
</dbReference>
<keyword evidence="17" id="KW-0325">Glycoprotein</keyword>
<evidence type="ECO:0000256" key="16">
    <source>
        <dbReference type="ARBA" id="ARBA00023170"/>
    </source>
</evidence>
<evidence type="ECO:0000259" key="25">
    <source>
        <dbReference type="PROSITE" id="PS50853"/>
    </source>
</evidence>
<keyword evidence="16 21" id="KW-0675">Receptor</keyword>
<evidence type="ECO:0000256" key="1">
    <source>
        <dbReference type="ARBA" id="ARBA00001936"/>
    </source>
</evidence>
<keyword evidence="3 21" id="KW-0597">Phosphoprotein</keyword>
<protein>
    <recommendedName>
        <fullName evidence="21">Tyrosine-protein kinase receptor</fullName>
        <ecNumber evidence="21">2.7.10.1</ecNumber>
    </recommendedName>
</protein>
<evidence type="ECO:0000256" key="12">
    <source>
        <dbReference type="ARBA" id="ARBA00022840"/>
    </source>
</evidence>
<dbReference type="InterPro" id="IPR006211">
    <property type="entry name" value="Furin-like_Cys-rich_dom"/>
</dbReference>
<dbReference type="Proteomes" id="UP001153737">
    <property type="component" value="Chromosome 3"/>
</dbReference>
<keyword evidence="18" id="KW-0464">Manganese</keyword>
<comment type="subcellular location">
    <subcellularLocation>
        <location evidence="2">Membrane</location>
        <topology evidence="2">Single-pass type I membrane protein</topology>
    </subcellularLocation>
</comment>
<keyword evidence="27" id="KW-1185">Reference proteome</keyword>
<dbReference type="SUPFAM" id="SSF57184">
    <property type="entry name" value="Growth factor receptor domain"/>
    <property type="match status" value="1"/>
</dbReference>
<dbReference type="InterPro" id="IPR050122">
    <property type="entry name" value="RTK"/>
</dbReference>
<keyword evidence="13 22" id="KW-1133">Transmembrane helix</keyword>
<accession>A0A9P0DPI2</accession>
<dbReference type="CDD" id="cd00063">
    <property type="entry name" value="FN3"/>
    <property type="match status" value="3"/>
</dbReference>
<dbReference type="PROSITE" id="PS00107">
    <property type="entry name" value="PROTEIN_KINASE_ATP"/>
    <property type="match status" value="1"/>
</dbReference>
<feature type="transmembrane region" description="Helical" evidence="22">
    <location>
        <begin position="888"/>
        <end position="912"/>
    </location>
</feature>
<evidence type="ECO:0000259" key="24">
    <source>
        <dbReference type="PROSITE" id="PS50011"/>
    </source>
</evidence>
<evidence type="ECO:0000256" key="14">
    <source>
        <dbReference type="ARBA" id="ARBA00023136"/>
    </source>
</evidence>
<evidence type="ECO:0000256" key="20">
    <source>
        <dbReference type="PROSITE-ProRule" id="PRU10141"/>
    </source>
</evidence>
<dbReference type="PANTHER" id="PTHR24416">
    <property type="entry name" value="TYROSINE-PROTEIN KINASE RECEPTOR"/>
    <property type="match status" value="1"/>
</dbReference>
<reference evidence="26" key="1">
    <citation type="submission" date="2022-01" db="EMBL/GenBank/DDBJ databases">
        <authorList>
            <person name="King R."/>
        </authorList>
    </citation>
    <scope>NUCLEOTIDE SEQUENCE</scope>
</reference>
<dbReference type="InterPro" id="IPR000494">
    <property type="entry name" value="Rcpt_L-dom"/>
</dbReference>
<dbReference type="GO" id="GO:0005524">
    <property type="term" value="F:ATP binding"/>
    <property type="evidence" value="ECO:0007669"/>
    <property type="project" value="UniProtKB-UniRule"/>
</dbReference>
<feature type="domain" description="Fibronectin type-III" evidence="25">
    <location>
        <begin position="451"/>
        <end position="560"/>
    </location>
</feature>
<dbReference type="CDD" id="cd00064">
    <property type="entry name" value="FU"/>
    <property type="match status" value="1"/>
</dbReference>
<dbReference type="InterPro" id="IPR009030">
    <property type="entry name" value="Growth_fac_rcpt_cys_sf"/>
</dbReference>
<proteinExistence type="inferred from homology"/>
<keyword evidence="10 20" id="KW-0547">Nucleotide-binding</keyword>
<dbReference type="GO" id="GO:0051897">
    <property type="term" value="P:positive regulation of phosphatidylinositol 3-kinase/protein kinase B signal transduction"/>
    <property type="evidence" value="ECO:0007669"/>
    <property type="project" value="TreeGrafter"/>
</dbReference>
<keyword evidence="12 20" id="KW-0067">ATP-binding</keyword>
<evidence type="ECO:0000256" key="18">
    <source>
        <dbReference type="ARBA" id="ARBA00023211"/>
    </source>
</evidence>
<dbReference type="Gene3D" id="2.60.40.10">
    <property type="entry name" value="Immunoglobulins"/>
    <property type="match status" value="4"/>
</dbReference>
<evidence type="ECO:0000256" key="19">
    <source>
        <dbReference type="ARBA" id="ARBA00051243"/>
    </source>
</evidence>
<dbReference type="EC" id="2.7.10.1" evidence="21"/>
<dbReference type="EMBL" id="OU896709">
    <property type="protein sequence ID" value="CAH1159729.1"/>
    <property type="molecule type" value="Genomic_DNA"/>
</dbReference>
<dbReference type="SUPFAM" id="SSF49265">
    <property type="entry name" value="Fibronectin type III"/>
    <property type="match status" value="2"/>
</dbReference>
<keyword evidence="11" id="KW-0418">Kinase</keyword>
<keyword evidence="7" id="KW-0479">Metal-binding</keyword>
<dbReference type="InterPro" id="IPR006212">
    <property type="entry name" value="Furin_repeat"/>
</dbReference>
<comment type="similarity">
    <text evidence="21">Belongs to the protein kinase superfamily. Tyr protein kinase family. Insulin receptor subfamily.</text>
</comment>
<dbReference type="SMART" id="SM00219">
    <property type="entry name" value="TyrKc"/>
    <property type="match status" value="1"/>
</dbReference>
<evidence type="ECO:0000256" key="4">
    <source>
        <dbReference type="ARBA" id="ARBA00022679"/>
    </source>
</evidence>
<dbReference type="PROSITE" id="PS50853">
    <property type="entry name" value="FN3"/>
    <property type="match status" value="2"/>
</dbReference>
<dbReference type="GO" id="GO:0046872">
    <property type="term" value="F:metal ion binding"/>
    <property type="evidence" value="ECO:0007669"/>
    <property type="project" value="UniProtKB-KW"/>
</dbReference>
<dbReference type="PANTHER" id="PTHR24416:SF525">
    <property type="entry name" value="INSULIN-LIKE RECEPTOR"/>
    <property type="match status" value="1"/>
</dbReference>
<evidence type="ECO:0000256" key="17">
    <source>
        <dbReference type="ARBA" id="ARBA00023180"/>
    </source>
</evidence>
<evidence type="ECO:0000256" key="22">
    <source>
        <dbReference type="SAM" id="Phobius"/>
    </source>
</evidence>
<evidence type="ECO:0000313" key="26">
    <source>
        <dbReference type="EMBL" id="CAH1159729.1"/>
    </source>
</evidence>
<dbReference type="GO" id="GO:0042593">
    <property type="term" value="P:glucose homeostasis"/>
    <property type="evidence" value="ECO:0007669"/>
    <property type="project" value="TreeGrafter"/>
</dbReference>
<dbReference type="InterPro" id="IPR011009">
    <property type="entry name" value="Kinase-like_dom_sf"/>
</dbReference>
<dbReference type="PROSITE" id="PS00109">
    <property type="entry name" value="PROTEIN_KINASE_TYR"/>
    <property type="match status" value="1"/>
</dbReference>
<evidence type="ECO:0000256" key="6">
    <source>
        <dbReference type="ARBA" id="ARBA00022692"/>
    </source>
</evidence>
<evidence type="ECO:0000256" key="23">
    <source>
        <dbReference type="SAM" id="SignalP"/>
    </source>
</evidence>
<evidence type="ECO:0000256" key="10">
    <source>
        <dbReference type="ARBA" id="ARBA00022741"/>
    </source>
</evidence>
<evidence type="ECO:0000256" key="11">
    <source>
        <dbReference type="ARBA" id="ARBA00022777"/>
    </source>
</evidence>
<evidence type="ECO:0000256" key="3">
    <source>
        <dbReference type="ARBA" id="ARBA00022553"/>
    </source>
</evidence>
<evidence type="ECO:0000256" key="5">
    <source>
        <dbReference type="ARBA" id="ARBA00022685"/>
    </source>
</evidence>
<dbReference type="Pfam" id="PF00757">
    <property type="entry name" value="Furin-like"/>
    <property type="match status" value="1"/>
</dbReference>
<sequence>MSPIVLLLLLSFCVLFVEGKTCYSMDIRNTVDSLNQLKNCTEIAGFLKIVLMETVKNESDFDGYVFPELVEITGYLLFYNVLHLSSVGQLFPNLRVIRGTELLTDYAMVIYDMPHIREIGTDKLMFIARGFVKVDKCPHICFANTVDWEGLGAGGLHFTNLNNGTCDACPNHCKGHCWNATQCQIPTSTCDRECLGCTKMNSPRHCSVCKNLEDNGTCVEKCPPNKYVHAYVNKCVTKEECTTLMQSKGPWWTHEDTCVSECPQFFEQDTRVTSDGVNETFCKFCGENCEKHCSTTDIESIYKLQALKGCTHIDSNLVIKVKNVDPSVRLSSALEENLGSVKYIYGYLVVGRMNAMRSLSFLNNLTYIGGVDKNVSRDVSYAIFVYENQNLQHLWRFDDGFNLTIGRGTLRFHNNPQLCPVEIAALANATNTYFSPLDVSPYSNGNRADCATEKMTFNVTESSKNATLSWDQLPLPVNDTYIGYTVYYKEQFYGDASASDSDNVCAESVETQWRSSFTRNNSIFLDNLEPYTRYAYYIKIYRSSKVTTQSTIMYLWTLPDDPEAPEDVTVTALDHATIRLDWSPPGRTNGVLAHYKVDFNALPDAPVDRNYCTERTTLDGYKIDEDSEDMEIEPKLGNKTVIIDIPYESNCSCPLPKFPPNKNTISEFKDITIHSFDRRYELCEDLAQSKFQRDDCKQFIYKVISHDNSDIIVINKRNDGQQNGFVNTSNQYYIFPNLTSFNITNLNHSTMYIFYFSACNEPTENRRCSPILQLFARTKKEEEADDIKYVHIENIDTTSVKITWTEPTNPNSVIVSYRFEIMKDDVKHLGSTTIDCLPRNSSFKGPEYLLPNLTPGSYSVRIRAESLAGLGKFSRKYSFSISAPAKDVVIIVPVLVVSFLLIIAAIGFYWLYKRKQILENIRLFPSINPDYEGVVYEEDEWEIDRNDLELGEDLGRGTFGTVNYGVIKSRNLPCAVKTINATLSMPDRMEFLNEASVMKSFSNCHHVVKLLGVVSKGQPPLVVMELMDRGDLKRFLRRTRDSSRDLTSNEIYRMAAEIADGMAYLAARKFVHRDLAARNCMVAGDRTVKVGDFGMTRDIYETDYYRKESKGLLPVRWMAPESLADGVFSSDSDVWSYGIVLWEIATLAEQPYQGLSNEEVLKFVTSKGRLNRPPECSDLLYELMRQCWSWLPNDRPVFWDIVERLERHVSHDFEVVSFIHSREGHEYRIVHGRQRAYNPPALSSEPVEDAFGRYDVSEDEVSLHVGTVPRRPSYLQQTMNRKGSGLSPSDFY</sequence>
<evidence type="ECO:0000256" key="2">
    <source>
        <dbReference type="ARBA" id="ARBA00004479"/>
    </source>
</evidence>
<dbReference type="InterPro" id="IPR013783">
    <property type="entry name" value="Ig-like_fold"/>
</dbReference>
<dbReference type="InterPro" id="IPR003961">
    <property type="entry name" value="FN3_dom"/>
</dbReference>
<dbReference type="SUPFAM" id="SSF56112">
    <property type="entry name" value="Protein kinase-like (PK-like)"/>
    <property type="match status" value="1"/>
</dbReference>
<comment type="catalytic activity">
    <reaction evidence="19 21">
        <text>L-tyrosyl-[protein] + ATP = O-phospho-L-tyrosyl-[protein] + ADP + H(+)</text>
        <dbReference type="Rhea" id="RHEA:10596"/>
        <dbReference type="Rhea" id="RHEA-COMP:10136"/>
        <dbReference type="Rhea" id="RHEA-COMP:20101"/>
        <dbReference type="ChEBI" id="CHEBI:15378"/>
        <dbReference type="ChEBI" id="CHEBI:30616"/>
        <dbReference type="ChEBI" id="CHEBI:46858"/>
        <dbReference type="ChEBI" id="CHEBI:61978"/>
        <dbReference type="ChEBI" id="CHEBI:456216"/>
        <dbReference type="EC" id="2.7.10.1"/>
    </reaction>
</comment>
<dbReference type="GO" id="GO:0030424">
    <property type="term" value="C:axon"/>
    <property type="evidence" value="ECO:0007669"/>
    <property type="project" value="TreeGrafter"/>
</dbReference>
<feature type="chain" id="PRO_5040209776" description="Tyrosine-protein kinase receptor" evidence="23">
    <location>
        <begin position="20"/>
        <end position="1292"/>
    </location>
</feature>
<dbReference type="Pfam" id="PF00041">
    <property type="entry name" value="fn3"/>
    <property type="match status" value="1"/>
</dbReference>
<feature type="binding site" evidence="20">
    <location>
        <position position="977"/>
    </location>
    <ligand>
        <name>ATP</name>
        <dbReference type="ChEBI" id="CHEBI:30616"/>
    </ligand>
</feature>
<dbReference type="Pfam" id="PF07714">
    <property type="entry name" value="PK_Tyr_Ser-Thr"/>
    <property type="match status" value="1"/>
</dbReference>
<feature type="domain" description="Fibronectin type-III" evidence="25">
    <location>
        <begin position="786"/>
        <end position="885"/>
    </location>
</feature>
<dbReference type="PRINTS" id="PR00109">
    <property type="entry name" value="TYRKINASE"/>
</dbReference>
<dbReference type="SUPFAM" id="SSF52058">
    <property type="entry name" value="L domain-like"/>
    <property type="match status" value="2"/>
</dbReference>
<keyword evidence="6 21" id="KW-0812">Transmembrane</keyword>
<reference evidence="26" key="2">
    <citation type="submission" date="2022-10" db="EMBL/GenBank/DDBJ databases">
        <authorList>
            <consortium name="ENA_rothamsted_submissions"/>
            <consortium name="culmorum"/>
            <person name="King R."/>
        </authorList>
    </citation>
    <scope>NUCLEOTIDE SEQUENCE</scope>
</reference>
<evidence type="ECO:0000256" key="15">
    <source>
        <dbReference type="ARBA" id="ARBA00023137"/>
    </source>
</evidence>
<name>A0A9P0DPI2_PHACE</name>
<dbReference type="Pfam" id="PF01030">
    <property type="entry name" value="Recep_L_domain"/>
    <property type="match status" value="2"/>
</dbReference>
<keyword evidence="9" id="KW-0677">Repeat</keyword>
<dbReference type="InterPro" id="IPR036116">
    <property type="entry name" value="FN3_sf"/>
</dbReference>
<dbReference type="PROSITE" id="PS00239">
    <property type="entry name" value="RECEPTOR_TYR_KIN_II"/>
    <property type="match status" value="1"/>
</dbReference>
<dbReference type="Gene3D" id="1.10.510.10">
    <property type="entry name" value="Transferase(Phosphotransferase) domain 1"/>
    <property type="match status" value="1"/>
</dbReference>
<keyword evidence="5" id="KW-0165">Cleavage on pair of basic residues</keyword>
<dbReference type="GO" id="GO:0043410">
    <property type="term" value="P:positive regulation of MAPK cascade"/>
    <property type="evidence" value="ECO:0007669"/>
    <property type="project" value="TreeGrafter"/>
</dbReference>
<dbReference type="Gene3D" id="3.30.200.20">
    <property type="entry name" value="Phosphorylase Kinase, domain 1"/>
    <property type="match status" value="1"/>
</dbReference>
<dbReference type="GO" id="GO:0005899">
    <property type="term" value="C:insulin receptor complex"/>
    <property type="evidence" value="ECO:0007669"/>
    <property type="project" value="TreeGrafter"/>
</dbReference>